<comment type="caution">
    <text evidence="2">The sequence shown here is derived from an EMBL/GenBank/DDBJ whole genome shotgun (WGS) entry which is preliminary data.</text>
</comment>
<feature type="region of interest" description="Disordered" evidence="1">
    <location>
        <begin position="89"/>
        <end position="134"/>
    </location>
</feature>
<organism evidence="2 3">
    <name type="scientific">Marasmius crinis-equi</name>
    <dbReference type="NCBI Taxonomy" id="585013"/>
    <lineage>
        <taxon>Eukaryota</taxon>
        <taxon>Fungi</taxon>
        <taxon>Dikarya</taxon>
        <taxon>Basidiomycota</taxon>
        <taxon>Agaricomycotina</taxon>
        <taxon>Agaricomycetes</taxon>
        <taxon>Agaricomycetidae</taxon>
        <taxon>Agaricales</taxon>
        <taxon>Marasmiineae</taxon>
        <taxon>Marasmiaceae</taxon>
        <taxon>Marasmius</taxon>
    </lineage>
</organism>
<proteinExistence type="predicted"/>
<keyword evidence="3" id="KW-1185">Reference proteome</keyword>
<evidence type="ECO:0000256" key="1">
    <source>
        <dbReference type="SAM" id="MobiDB-lite"/>
    </source>
</evidence>
<name>A0ABR3EJ63_9AGAR</name>
<dbReference type="Proteomes" id="UP001465976">
    <property type="component" value="Unassembled WGS sequence"/>
</dbReference>
<feature type="non-terminal residue" evidence="2">
    <location>
        <position position="134"/>
    </location>
</feature>
<sequence>MTSSLHHWSFDPAGQPPLSTATCDLLGLPLQLDLYVHQPTRSSWTNTAYKEIHDYQVARGFDPTTPDFARSLGYPVYQVQRDSHRFEEVADATTATSTSSAMETTALPATPPTEPSSKPVTIHSNPISSTSIWP</sequence>
<feature type="compositionally biased region" description="Low complexity" evidence="1">
    <location>
        <begin position="91"/>
        <end position="108"/>
    </location>
</feature>
<dbReference type="EMBL" id="JBAHYK010004232">
    <property type="protein sequence ID" value="KAL0562924.1"/>
    <property type="molecule type" value="Genomic_DNA"/>
</dbReference>
<accession>A0ABR3EJ63</accession>
<gene>
    <name evidence="2" type="ORF">V5O48_019154</name>
</gene>
<protein>
    <submittedName>
        <fullName evidence="2">Uncharacterized protein</fullName>
    </submittedName>
</protein>
<reference evidence="2 3" key="1">
    <citation type="submission" date="2024-02" db="EMBL/GenBank/DDBJ databases">
        <title>A draft genome for the cacao thread blight pathogen Marasmius crinis-equi.</title>
        <authorList>
            <person name="Cohen S.P."/>
            <person name="Baruah I.K."/>
            <person name="Amoako-Attah I."/>
            <person name="Bukari Y."/>
            <person name="Meinhardt L.W."/>
            <person name="Bailey B.A."/>
        </authorList>
    </citation>
    <scope>NUCLEOTIDE SEQUENCE [LARGE SCALE GENOMIC DNA]</scope>
    <source>
        <strain evidence="2 3">GH-76</strain>
    </source>
</reference>
<evidence type="ECO:0000313" key="3">
    <source>
        <dbReference type="Proteomes" id="UP001465976"/>
    </source>
</evidence>
<evidence type="ECO:0000313" key="2">
    <source>
        <dbReference type="EMBL" id="KAL0562924.1"/>
    </source>
</evidence>
<feature type="compositionally biased region" description="Polar residues" evidence="1">
    <location>
        <begin position="116"/>
        <end position="134"/>
    </location>
</feature>